<dbReference type="InterPro" id="IPR017853">
    <property type="entry name" value="GH"/>
</dbReference>
<dbReference type="GO" id="GO:0008422">
    <property type="term" value="F:beta-glucosidase activity"/>
    <property type="evidence" value="ECO:0007669"/>
    <property type="project" value="UniProtKB-EC"/>
</dbReference>
<keyword evidence="7" id="KW-0624">Polysaccharide degradation</keyword>
<dbReference type="InterPro" id="IPR001360">
    <property type="entry name" value="Glyco_hydro_1"/>
</dbReference>
<evidence type="ECO:0000256" key="2">
    <source>
        <dbReference type="ARBA" id="ARBA00012744"/>
    </source>
</evidence>
<keyword evidence="5" id="KW-0119">Carbohydrate metabolism</keyword>
<proteinExistence type="inferred from homology"/>
<evidence type="ECO:0000256" key="5">
    <source>
        <dbReference type="ARBA" id="ARBA00023277"/>
    </source>
</evidence>
<dbReference type="InterPro" id="IPR017736">
    <property type="entry name" value="Glyco_hydro_1_beta-glucosidase"/>
</dbReference>
<dbReference type="NCBIfam" id="TIGR03356">
    <property type="entry name" value="BGL"/>
    <property type="match status" value="1"/>
</dbReference>
<keyword evidence="11" id="KW-1185">Reference proteome</keyword>
<dbReference type="PANTHER" id="PTHR10353:SF36">
    <property type="entry name" value="LP05116P"/>
    <property type="match status" value="1"/>
</dbReference>
<reference evidence="10" key="1">
    <citation type="submission" date="2023-03" db="EMBL/GenBank/DDBJ databases">
        <title>MT1 and MT2 Draft Genomes of Novel Species.</title>
        <authorList>
            <person name="Venkateswaran K."/>
        </authorList>
    </citation>
    <scope>NUCLEOTIDE SEQUENCE</scope>
    <source>
        <strain evidence="10">F6_8S_P_1A</strain>
    </source>
</reference>
<dbReference type="EMBL" id="JAROCB010000005">
    <property type="protein sequence ID" value="MDN4598825.1"/>
    <property type="molecule type" value="Genomic_DNA"/>
</dbReference>
<keyword evidence="6 9" id="KW-0326">Glycosidase</keyword>
<keyword evidence="3 9" id="KW-0378">Hydrolase</keyword>
<name>A0ABT8J192_9MICO</name>
<dbReference type="EC" id="3.2.1.21" evidence="2 9"/>
<comment type="caution">
    <text evidence="10">The sequence shown here is derived from an EMBL/GenBank/DDBJ whole genome shotgun (WGS) entry which is preliminary data.</text>
</comment>
<evidence type="ECO:0000256" key="7">
    <source>
        <dbReference type="ARBA" id="ARBA00023326"/>
    </source>
</evidence>
<dbReference type="Gene3D" id="3.20.20.80">
    <property type="entry name" value="Glycosidases"/>
    <property type="match status" value="1"/>
</dbReference>
<protein>
    <recommendedName>
        <fullName evidence="2 9">Beta-glucosidase</fullName>
        <ecNumber evidence="2 9">3.2.1.21</ecNumber>
    </recommendedName>
</protein>
<evidence type="ECO:0000313" key="10">
    <source>
        <dbReference type="EMBL" id="MDN4598825.1"/>
    </source>
</evidence>
<dbReference type="SUPFAM" id="SSF51445">
    <property type="entry name" value="(Trans)glycosidases"/>
    <property type="match status" value="1"/>
</dbReference>
<sequence>MRRSDLPESFVLGTATAAYQIEGATHEDGRGESIWDAFTRVPGAIADGSTADVADDHYHRYAEDVALMGDLGFDAYRFSIAWPRIQPDGKGAPNRAGIDFYRRLAGGLRDRGITPWATLYHWDLPQALEDRGGWLERDTARRFADYAEQVSDALGDLVTDWITLNEPWCSAFLGYASGHHAPGRTVGSRAAHAAHHLLLGHGHALEALRATVPSARVGTTLNLYSVQPAGDSTADADAARRIDGLSNRLFLDPVLTGSYPADVLDDLGETEWFAEHATDDDLRLISAPIDFLGVNYYSRHTVASGFTPAKDAPASAYPGSEHVRFVKTGAPVTQMGWEIHPDGMVDVLRQANALAPSLPLYITENGAAYPDRVDADGRIDDGARTEYLEAHLEAARDAIDSGLPLGGYFIWSLIDNWEWAWGYSRRFGLVHVDYRTQRRTPKRSAAWMADFLRDAVPASRA</sequence>
<dbReference type="PROSITE" id="PS00572">
    <property type="entry name" value="GLYCOSYL_HYDROL_F1_1"/>
    <property type="match status" value="1"/>
</dbReference>
<dbReference type="PRINTS" id="PR00131">
    <property type="entry name" value="GLHYDRLASE1"/>
</dbReference>
<evidence type="ECO:0000256" key="6">
    <source>
        <dbReference type="ARBA" id="ARBA00023295"/>
    </source>
</evidence>
<dbReference type="InterPro" id="IPR018120">
    <property type="entry name" value="Glyco_hydro_1_AS"/>
</dbReference>
<accession>A0ABT8J192</accession>
<dbReference type="PANTHER" id="PTHR10353">
    <property type="entry name" value="GLYCOSYL HYDROLASE"/>
    <property type="match status" value="1"/>
</dbReference>
<evidence type="ECO:0000256" key="3">
    <source>
        <dbReference type="ARBA" id="ARBA00022801"/>
    </source>
</evidence>
<dbReference type="Proteomes" id="UP001174210">
    <property type="component" value="Unassembled WGS sequence"/>
</dbReference>
<feature type="active site" description="Nucleophile" evidence="8">
    <location>
        <position position="364"/>
    </location>
</feature>
<comment type="similarity">
    <text evidence="1 9">Belongs to the glycosyl hydrolase 1 family.</text>
</comment>
<evidence type="ECO:0000256" key="1">
    <source>
        <dbReference type="ARBA" id="ARBA00010838"/>
    </source>
</evidence>
<dbReference type="Pfam" id="PF00232">
    <property type="entry name" value="Glyco_hydro_1"/>
    <property type="match status" value="1"/>
</dbReference>
<dbReference type="RefSeq" id="WP_301220175.1">
    <property type="nucleotide sequence ID" value="NZ_JAROCB010000005.1"/>
</dbReference>
<organism evidence="10 11">
    <name type="scientific">Leifsonia virtsii</name>
    <dbReference type="NCBI Taxonomy" id="3035915"/>
    <lineage>
        <taxon>Bacteria</taxon>
        <taxon>Bacillati</taxon>
        <taxon>Actinomycetota</taxon>
        <taxon>Actinomycetes</taxon>
        <taxon>Micrococcales</taxon>
        <taxon>Microbacteriaceae</taxon>
        <taxon>Leifsonia</taxon>
    </lineage>
</organism>
<gene>
    <name evidence="10" type="ORF">P5G59_16850</name>
</gene>
<evidence type="ECO:0000313" key="11">
    <source>
        <dbReference type="Proteomes" id="UP001174210"/>
    </source>
</evidence>
<keyword evidence="4" id="KW-0136">Cellulose degradation</keyword>
<comment type="catalytic activity">
    <reaction evidence="9">
        <text>Hydrolysis of terminal, non-reducing beta-D-glucosyl residues with release of beta-D-glucose.</text>
        <dbReference type="EC" id="3.2.1.21"/>
    </reaction>
</comment>
<evidence type="ECO:0000256" key="8">
    <source>
        <dbReference type="PROSITE-ProRule" id="PRU10055"/>
    </source>
</evidence>
<evidence type="ECO:0000256" key="9">
    <source>
        <dbReference type="RuleBase" id="RU361175"/>
    </source>
</evidence>
<evidence type="ECO:0000256" key="4">
    <source>
        <dbReference type="ARBA" id="ARBA00023001"/>
    </source>
</evidence>